<dbReference type="OrthoDB" id="1933455at2759"/>
<dbReference type="PROSITE" id="PS50896">
    <property type="entry name" value="LISH"/>
    <property type="match status" value="1"/>
</dbReference>
<comment type="function">
    <text evidence="1">Involved in the proteasome-dependent degradation of fructose-1,6-bisphosphatase.</text>
</comment>
<dbReference type="AlphaFoldDB" id="A0A072PM62"/>
<keyword evidence="9" id="KW-0862">Zinc</keyword>
<dbReference type="STRING" id="1182545.A0A072PM62"/>
<evidence type="ECO:0000256" key="4">
    <source>
        <dbReference type="ARBA" id="ARBA00017917"/>
    </source>
</evidence>
<dbReference type="SMART" id="SM00667">
    <property type="entry name" value="LisH"/>
    <property type="match status" value="1"/>
</dbReference>
<dbReference type="GO" id="GO:0043161">
    <property type="term" value="P:proteasome-mediated ubiquitin-dependent protein catabolic process"/>
    <property type="evidence" value="ECO:0007669"/>
    <property type="project" value="InterPro"/>
</dbReference>
<comment type="subcellular location">
    <subcellularLocation>
        <location evidence="2">Cytoplasm</location>
    </subcellularLocation>
</comment>
<keyword evidence="6" id="KW-0963">Cytoplasm</keyword>
<evidence type="ECO:0000256" key="10">
    <source>
        <dbReference type="PROSITE-ProRule" id="PRU01215"/>
    </source>
</evidence>
<protein>
    <recommendedName>
        <fullName evidence="5">Protein FYV10</fullName>
    </recommendedName>
    <alternativeName>
        <fullName evidence="4">Protein fyv10</fullName>
    </alternativeName>
</protein>
<evidence type="ECO:0000259" key="12">
    <source>
        <dbReference type="PROSITE" id="PS50897"/>
    </source>
</evidence>
<organism evidence="14 15">
    <name type="scientific">Exophiala aquamarina CBS 119918</name>
    <dbReference type="NCBI Taxonomy" id="1182545"/>
    <lineage>
        <taxon>Eukaryota</taxon>
        <taxon>Fungi</taxon>
        <taxon>Dikarya</taxon>
        <taxon>Ascomycota</taxon>
        <taxon>Pezizomycotina</taxon>
        <taxon>Eurotiomycetes</taxon>
        <taxon>Chaetothyriomycetidae</taxon>
        <taxon>Chaetothyriales</taxon>
        <taxon>Herpotrichiellaceae</taxon>
        <taxon>Exophiala</taxon>
    </lineage>
</organism>
<dbReference type="HOGENOM" id="CLU_027445_2_0_1"/>
<dbReference type="GeneID" id="25277685"/>
<dbReference type="EMBL" id="AMGV01000002">
    <property type="protein sequence ID" value="KEF61179.1"/>
    <property type="molecule type" value="Genomic_DNA"/>
</dbReference>
<evidence type="ECO:0000256" key="3">
    <source>
        <dbReference type="ARBA" id="ARBA00010615"/>
    </source>
</evidence>
<dbReference type="PROSITE" id="PS50897">
    <property type="entry name" value="CTLH"/>
    <property type="match status" value="1"/>
</dbReference>
<feature type="zinc finger region" description="RING-Gid-type" evidence="10">
    <location>
        <begin position="340"/>
        <end position="416"/>
    </location>
</feature>
<evidence type="ECO:0000256" key="9">
    <source>
        <dbReference type="ARBA" id="ARBA00022833"/>
    </source>
</evidence>
<sequence length="431" mass="48372">MAADLSAPKLNPDSHILLDQPLLRLPHELVRRNFRNTQRYVERERDQILPALKDTANAALSSSQTPDQTLASLDAMIQRMQNFKRKLEKLHVEEEALHDDSAKRIKHLQDLYEIPSLTDVQYEKWSRTRLDRLMVDYLLRSGYSKSASTLAESKQISHLIDLDTFVTCHKIASSLNRGETKEALAWINENKSSLKKLVTAPYKTTNLEFELRLQQYIELVRAGTTVKKLEAMMHAQQHLTVHTASRSELIMQAAGLLAQAPDTDAEPYRALLSPSRWHDLSNLFIETHHTLLTLPVQPLLHVALSAGLSALKTPACHSAYNPASSSTPGHARIASNTSLCPICSMELNDLARNVPYAHHTTSSVEPDPVVLPNGRIYGRERLEELQRKLAMAGLSGDAGISDLQIGKEGEVRDPTTGESFTWDEVRKVYIM</sequence>
<dbReference type="VEuPathDB" id="FungiDB:A1O9_02744"/>
<evidence type="ECO:0000313" key="14">
    <source>
        <dbReference type="EMBL" id="KEF61179.1"/>
    </source>
</evidence>
<dbReference type="InterPro" id="IPR006595">
    <property type="entry name" value="CTLH_C"/>
</dbReference>
<dbReference type="InterPro" id="IPR013144">
    <property type="entry name" value="CRA_dom"/>
</dbReference>
<name>A0A072PM62_9EURO</name>
<feature type="coiled-coil region" evidence="11">
    <location>
        <begin position="73"/>
        <end position="100"/>
    </location>
</feature>
<dbReference type="InterPro" id="IPR044063">
    <property type="entry name" value="ZF_RING_GID"/>
</dbReference>
<dbReference type="Pfam" id="PF10607">
    <property type="entry name" value="CTLH"/>
    <property type="match status" value="1"/>
</dbReference>
<dbReference type="InterPro" id="IPR006594">
    <property type="entry name" value="LisH"/>
</dbReference>
<dbReference type="InterPro" id="IPR045098">
    <property type="entry name" value="Fyv10_fam"/>
</dbReference>
<dbReference type="GO" id="GO:0061630">
    <property type="term" value="F:ubiquitin protein ligase activity"/>
    <property type="evidence" value="ECO:0007669"/>
    <property type="project" value="InterPro"/>
</dbReference>
<dbReference type="GO" id="GO:0008270">
    <property type="term" value="F:zinc ion binding"/>
    <property type="evidence" value="ECO:0007669"/>
    <property type="project" value="UniProtKB-KW"/>
</dbReference>
<keyword evidence="15" id="KW-1185">Reference proteome</keyword>
<dbReference type="SMART" id="SM00668">
    <property type="entry name" value="CTLH"/>
    <property type="match status" value="1"/>
</dbReference>
<dbReference type="PANTHER" id="PTHR12170">
    <property type="entry name" value="MACROPHAGE ERYTHROBLAST ATTACHER-RELATED"/>
    <property type="match status" value="1"/>
</dbReference>
<keyword evidence="11" id="KW-0175">Coiled coil</keyword>
<dbReference type="SMART" id="SM00757">
    <property type="entry name" value="CRA"/>
    <property type="match status" value="1"/>
</dbReference>
<dbReference type="PANTHER" id="PTHR12170:SF2">
    <property type="entry name" value="E3 UBIQUITIN-PROTEIN TRANSFERASE MAEA"/>
    <property type="match status" value="1"/>
</dbReference>
<reference evidence="14 15" key="1">
    <citation type="submission" date="2013-03" db="EMBL/GenBank/DDBJ databases">
        <title>The Genome Sequence of Exophiala aquamarina CBS 119918.</title>
        <authorList>
            <consortium name="The Broad Institute Genomics Platform"/>
            <person name="Cuomo C."/>
            <person name="de Hoog S."/>
            <person name="Gorbushina A."/>
            <person name="Walker B."/>
            <person name="Young S.K."/>
            <person name="Zeng Q."/>
            <person name="Gargeya S."/>
            <person name="Fitzgerald M."/>
            <person name="Haas B."/>
            <person name="Abouelleil A."/>
            <person name="Allen A.W."/>
            <person name="Alvarado L."/>
            <person name="Arachchi H.M."/>
            <person name="Berlin A.M."/>
            <person name="Chapman S.B."/>
            <person name="Gainer-Dewar J."/>
            <person name="Goldberg J."/>
            <person name="Griggs A."/>
            <person name="Gujja S."/>
            <person name="Hansen M."/>
            <person name="Howarth C."/>
            <person name="Imamovic A."/>
            <person name="Ireland A."/>
            <person name="Larimer J."/>
            <person name="McCowan C."/>
            <person name="Murphy C."/>
            <person name="Pearson M."/>
            <person name="Poon T.W."/>
            <person name="Priest M."/>
            <person name="Roberts A."/>
            <person name="Saif S."/>
            <person name="Shea T."/>
            <person name="Sisk P."/>
            <person name="Sykes S."/>
            <person name="Wortman J."/>
            <person name="Nusbaum C."/>
            <person name="Birren B."/>
        </authorList>
    </citation>
    <scope>NUCLEOTIDE SEQUENCE [LARGE SCALE GENOMIC DNA]</scope>
    <source>
        <strain evidence="14 15">CBS 119918</strain>
    </source>
</reference>
<evidence type="ECO:0000313" key="15">
    <source>
        <dbReference type="Proteomes" id="UP000027920"/>
    </source>
</evidence>
<comment type="caution">
    <text evidence="14">The sequence shown here is derived from an EMBL/GenBank/DDBJ whole genome shotgun (WGS) entry which is preliminary data.</text>
</comment>
<evidence type="ECO:0000256" key="8">
    <source>
        <dbReference type="ARBA" id="ARBA00022771"/>
    </source>
</evidence>
<evidence type="ECO:0000256" key="1">
    <source>
        <dbReference type="ARBA" id="ARBA00002343"/>
    </source>
</evidence>
<accession>A0A072PM62</accession>
<gene>
    <name evidence="14" type="ORF">A1O9_02744</name>
</gene>
<evidence type="ECO:0000256" key="6">
    <source>
        <dbReference type="ARBA" id="ARBA00022490"/>
    </source>
</evidence>
<feature type="domain" description="RING-Gid-type" evidence="13">
    <location>
        <begin position="340"/>
        <end position="416"/>
    </location>
</feature>
<evidence type="ECO:0000256" key="7">
    <source>
        <dbReference type="ARBA" id="ARBA00022723"/>
    </source>
</evidence>
<dbReference type="GO" id="GO:0005737">
    <property type="term" value="C:cytoplasm"/>
    <property type="evidence" value="ECO:0007669"/>
    <property type="project" value="UniProtKB-SubCell"/>
</dbReference>
<dbReference type="Proteomes" id="UP000027920">
    <property type="component" value="Unassembled WGS sequence"/>
</dbReference>
<dbReference type="GO" id="GO:0034657">
    <property type="term" value="C:GID complex"/>
    <property type="evidence" value="ECO:0007669"/>
    <property type="project" value="TreeGrafter"/>
</dbReference>
<proteinExistence type="inferred from homology"/>
<dbReference type="GO" id="GO:0005634">
    <property type="term" value="C:nucleus"/>
    <property type="evidence" value="ECO:0007669"/>
    <property type="project" value="TreeGrafter"/>
</dbReference>
<keyword evidence="8 10" id="KW-0863">Zinc-finger</keyword>
<keyword evidence="7" id="KW-0479">Metal-binding</keyword>
<feature type="domain" description="CTLH" evidence="12">
    <location>
        <begin position="164"/>
        <end position="227"/>
    </location>
</feature>
<dbReference type="InterPro" id="IPR024964">
    <property type="entry name" value="CTLH/CRA"/>
</dbReference>
<evidence type="ECO:0000256" key="2">
    <source>
        <dbReference type="ARBA" id="ARBA00004496"/>
    </source>
</evidence>
<comment type="similarity">
    <text evidence="3">Belongs to the FYV10 family.</text>
</comment>
<dbReference type="RefSeq" id="XP_013263769.1">
    <property type="nucleotide sequence ID" value="XM_013408315.1"/>
</dbReference>
<dbReference type="PROSITE" id="PS51867">
    <property type="entry name" value="ZF_RING_GID"/>
    <property type="match status" value="1"/>
</dbReference>
<evidence type="ECO:0000256" key="11">
    <source>
        <dbReference type="SAM" id="Coils"/>
    </source>
</evidence>
<evidence type="ECO:0000259" key="13">
    <source>
        <dbReference type="PROSITE" id="PS51867"/>
    </source>
</evidence>
<evidence type="ECO:0000256" key="5">
    <source>
        <dbReference type="ARBA" id="ARBA00018741"/>
    </source>
</evidence>